<dbReference type="AlphaFoldDB" id="A0A174DXD8"/>
<dbReference type="OMA" id="AIPSMRK"/>
<comment type="caution">
    <text evidence="5">The sequence shown here is derived from an EMBL/GenBank/DDBJ whole genome shotgun (WGS) entry which is preliminary data.</text>
</comment>
<keyword evidence="1" id="KW-0805">Transcription regulation</keyword>
<dbReference type="Pfam" id="PF00392">
    <property type="entry name" value="GntR"/>
    <property type="match status" value="1"/>
</dbReference>
<dbReference type="InterPro" id="IPR036388">
    <property type="entry name" value="WH-like_DNA-bd_sf"/>
</dbReference>
<dbReference type="EMBL" id="QRVL01000002">
    <property type="protein sequence ID" value="RGS41493.1"/>
    <property type="molecule type" value="Genomic_DNA"/>
</dbReference>
<accession>A0A174DXD8</accession>
<dbReference type="PANTHER" id="PTHR38445">
    <property type="entry name" value="HTH-TYPE TRANSCRIPTIONAL REPRESSOR YTRA"/>
    <property type="match status" value="1"/>
</dbReference>
<dbReference type="CDD" id="cd07377">
    <property type="entry name" value="WHTH_GntR"/>
    <property type="match status" value="1"/>
</dbReference>
<evidence type="ECO:0000256" key="2">
    <source>
        <dbReference type="ARBA" id="ARBA00023125"/>
    </source>
</evidence>
<dbReference type="GeneID" id="93724065"/>
<dbReference type="RefSeq" id="WP_014080436.1">
    <property type="nucleotide sequence ID" value="NZ_CAKMUY010000011.1"/>
</dbReference>
<evidence type="ECO:0000259" key="4">
    <source>
        <dbReference type="PROSITE" id="PS50949"/>
    </source>
</evidence>
<evidence type="ECO:0000256" key="3">
    <source>
        <dbReference type="ARBA" id="ARBA00023163"/>
    </source>
</evidence>
<dbReference type="GO" id="GO:0003677">
    <property type="term" value="F:DNA binding"/>
    <property type="evidence" value="ECO:0007669"/>
    <property type="project" value="UniProtKB-KW"/>
</dbReference>
<keyword evidence="3" id="KW-0804">Transcription</keyword>
<dbReference type="SMART" id="SM00345">
    <property type="entry name" value="HTH_GNTR"/>
    <property type="match status" value="1"/>
</dbReference>
<dbReference type="PROSITE" id="PS50949">
    <property type="entry name" value="HTH_GNTR"/>
    <property type="match status" value="1"/>
</dbReference>
<dbReference type="Gene3D" id="1.10.10.10">
    <property type="entry name" value="Winged helix-like DNA-binding domain superfamily/Winged helix DNA-binding domain"/>
    <property type="match status" value="1"/>
</dbReference>
<proteinExistence type="predicted"/>
<sequence>MKIIVDHTSMQPIYEQIVEQIKKQILQGTLREGAPLDSVRMLAKDLKVSALTVKKAYDALEEEQLIATVHGKGSFVLGVNPSLLAEEQKREIEQRMEQLVAKARAYGMSDEELRAVLELFLEA</sequence>
<protein>
    <submittedName>
        <fullName evidence="5">GntR family transcriptional regulator</fullName>
    </submittedName>
</protein>
<dbReference type="PANTHER" id="PTHR38445:SF7">
    <property type="entry name" value="GNTR-FAMILY TRANSCRIPTIONAL REGULATOR"/>
    <property type="match status" value="1"/>
</dbReference>
<evidence type="ECO:0000256" key="1">
    <source>
        <dbReference type="ARBA" id="ARBA00023015"/>
    </source>
</evidence>
<dbReference type="Proteomes" id="UP000266172">
    <property type="component" value="Unassembled WGS sequence"/>
</dbReference>
<keyword evidence="2" id="KW-0238">DNA-binding</keyword>
<reference evidence="5 6" key="1">
    <citation type="submission" date="2018-08" db="EMBL/GenBank/DDBJ databases">
        <title>A genome reference for cultivated species of the human gut microbiota.</title>
        <authorList>
            <person name="Zou Y."/>
            <person name="Xue W."/>
            <person name="Luo G."/>
        </authorList>
    </citation>
    <scope>NUCLEOTIDE SEQUENCE [LARGE SCALE GENOMIC DNA]</scope>
    <source>
        <strain evidence="5 6">AF22-12AC</strain>
    </source>
</reference>
<dbReference type="InterPro" id="IPR036390">
    <property type="entry name" value="WH_DNA-bd_sf"/>
</dbReference>
<dbReference type="InterPro" id="IPR000524">
    <property type="entry name" value="Tscrpt_reg_HTH_GntR"/>
</dbReference>
<gene>
    <name evidence="5" type="ORF">DWX93_05070</name>
</gene>
<dbReference type="SUPFAM" id="SSF46785">
    <property type="entry name" value="Winged helix' DNA-binding domain"/>
    <property type="match status" value="1"/>
</dbReference>
<name>A0A174DXD8_9FIRM</name>
<evidence type="ECO:0000313" key="6">
    <source>
        <dbReference type="Proteomes" id="UP000266172"/>
    </source>
</evidence>
<dbReference type="GO" id="GO:0003700">
    <property type="term" value="F:DNA-binding transcription factor activity"/>
    <property type="evidence" value="ECO:0007669"/>
    <property type="project" value="InterPro"/>
</dbReference>
<evidence type="ECO:0000313" key="5">
    <source>
        <dbReference type="EMBL" id="RGS41493.1"/>
    </source>
</evidence>
<feature type="domain" description="HTH gntR-type" evidence="4">
    <location>
        <begin position="11"/>
        <end position="79"/>
    </location>
</feature>
<organism evidence="5 6">
    <name type="scientific">Roseburia hominis</name>
    <dbReference type="NCBI Taxonomy" id="301301"/>
    <lineage>
        <taxon>Bacteria</taxon>
        <taxon>Bacillati</taxon>
        <taxon>Bacillota</taxon>
        <taxon>Clostridia</taxon>
        <taxon>Lachnospirales</taxon>
        <taxon>Lachnospiraceae</taxon>
        <taxon>Roseburia</taxon>
    </lineage>
</organism>